<feature type="transmembrane region" description="Helical" evidence="10">
    <location>
        <begin position="108"/>
        <end position="130"/>
    </location>
</feature>
<feature type="transmembrane region" description="Helical" evidence="10">
    <location>
        <begin position="202"/>
        <end position="225"/>
    </location>
</feature>
<feature type="transmembrane region" description="Helical" evidence="10">
    <location>
        <begin position="245"/>
        <end position="266"/>
    </location>
</feature>
<keyword evidence="7 10" id="KW-1133">Transmembrane helix</keyword>
<evidence type="ECO:0000256" key="7">
    <source>
        <dbReference type="ARBA" id="ARBA00022989"/>
    </source>
</evidence>
<comment type="caution">
    <text evidence="11">The sequence shown here is derived from an EMBL/GenBank/DDBJ whole genome shotgun (WGS) entry which is preliminary data.</text>
</comment>
<evidence type="ECO:0000256" key="5">
    <source>
        <dbReference type="ARBA" id="ARBA00022692"/>
    </source>
</evidence>
<evidence type="ECO:0000256" key="3">
    <source>
        <dbReference type="ARBA" id="ARBA00004370"/>
    </source>
</evidence>
<dbReference type="OrthoDB" id="9153108at2"/>
<comment type="subcellular location">
    <subcellularLocation>
        <location evidence="3">Membrane</location>
    </subcellularLocation>
</comment>
<protein>
    <submittedName>
        <fullName evidence="11">Succinate dehydrogenase/fumarate reductase cytochrome b subunit</fullName>
    </submittedName>
</protein>
<organism evidence="11 12">
    <name type="scientific">Alteromonas alba</name>
    <dbReference type="NCBI Taxonomy" id="2079529"/>
    <lineage>
        <taxon>Bacteria</taxon>
        <taxon>Pseudomonadati</taxon>
        <taxon>Pseudomonadota</taxon>
        <taxon>Gammaproteobacteria</taxon>
        <taxon>Alteromonadales</taxon>
        <taxon>Alteromonadaceae</taxon>
        <taxon>Alteromonas/Salinimonas group</taxon>
        <taxon>Alteromonas</taxon>
    </lineage>
</organism>
<dbReference type="InterPro" id="IPR000701">
    <property type="entry name" value="SuccDH_FuR_B_TM-su"/>
</dbReference>
<proteinExistence type="predicted"/>
<comment type="function">
    <text evidence="2">Membrane-anchoring subunit of succinate dehydrogenase (SDH).</text>
</comment>
<keyword evidence="4" id="KW-0349">Heme</keyword>
<evidence type="ECO:0000256" key="10">
    <source>
        <dbReference type="SAM" id="Phobius"/>
    </source>
</evidence>
<keyword evidence="5 10" id="KW-0812">Transmembrane</keyword>
<reference evidence="12" key="1">
    <citation type="journal article" date="2020" name="Int. J. Syst. Evol. Microbiol.">
        <title>Alteromonas alba sp. nov., a marine bacterium isolated from the seawater of the West Pacific Ocean.</title>
        <authorList>
            <person name="Sun C."/>
            <person name="Wu Y.-H."/>
            <person name="Xamxidin M."/>
            <person name="Cheng H."/>
            <person name="Xu X.-W."/>
        </authorList>
    </citation>
    <scope>NUCLEOTIDE SEQUENCE [LARGE SCALE GENOMIC DNA]</scope>
    <source>
        <strain evidence="12">190</strain>
    </source>
</reference>
<dbReference type="GO" id="GO:0046872">
    <property type="term" value="F:metal ion binding"/>
    <property type="evidence" value="ECO:0007669"/>
    <property type="project" value="UniProtKB-KW"/>
</dbReference>
<feature type="transmembrane region" description="Helical" evidence="10">
    <location>
        <begin position="69"/>
        <end position="88"/>
    </location>
</feature>
<evidence type="ECO:0000256" key="6">
    <source>
        <dbReference type="ARBA" id="ARBA00022723"/>
    </source>
</evidence>
<gene>
    <name evidence="11" type="ORF">C6Y40_02260</name>
</gene>
<dbReference type="Proteomes" id="UP000238949">
    <property type="component" value="Unassembled WGS sequence"/>
</dbReference>
<dbReference type="AlphaFoldDB" id="A0A2S9VFV6"/>
<dbReference type="SUPFAM" id="SSF81343">
    <property type="entry name" value="Fumarate reductase respiratory complex transmembrane subunits"/>
    <property type="match status" value="1"/>
</dbReference>
<dbReference type="EMBL" id="PVNP01000013">
    <property type="protein sequence ID" value="PRO75333.1"/>
    <property type="molecule type" value="Genomic_DNA"/>
</dbReference>
<keyword evidence="6" id="KW-0479">Metal-binding</keyword>
<feature type="transmembrane region" description="Helical" evidence="10">
    <location>
        <begin position="158"/>
        <end position="182"/>
    </location>
</feature>
<dbReference type="Gene3D" id="1.20.1300.10">
    <property type="entry name" value="Fumarate reductase/succinate dehydrogenase, transmembrane subunit"/>
    <property type="match status" value="1"/>
</dbReference>
<evidence type="ECO:0000313" key="11">
    <source>
        <dbReference type="EMBL" id="PRO75333.1"/>
    </source>
</evidence>
<evidence type="ECO:0000256" key="1">
    <source>
        <dbReference type="ARBA" id="ARBA00001971"/>
    </source>
</evidence>
<evidence type="ECO:0000256" key="2">
    <source>
        <dbReference type="ARBA" id="ARBA00004050"/>
    </source>
</evidence>
<evidence type="ECO:0000313" key="12">
    <source>
        <dbReference type="Proteomes" id="UP000238949"/>
    </source>
</evidence>
<dbReference type="InterPro" id="IPR004224">
    <property type="entry name" value="Fum_red_B_TM"/>
</dbReference>
<dbReference type="GO" id="GO:0006099">
    <property type="term" value="P:tricarboxylic acid cycle"/>
    <property type="evidence" value="ECO:0007669"/>
    <property type="project" value="InterPro"/>
</dbReference>
<keyword evidence="9 10" id="KW-0472">Membrane</keyword>
<dbReference type="CDD" id="cd00581">
    <property type="entry name" value="QFR_TypeB_TM"/>
    <property type="match status" value="1"/>
</dbReference>
<keyword evidence="8" id="KW-0408">Iron</keyword>
<evidence type="ECO:0000256" key="8">
    <source>
        <dbReference type="ARBA" id="ARBA00023004"/>
    </source>
</evidence>
<accession>A0A2S9VFV6</accession>
<name>A0A2S9VFV6_9ALTE</name>
<dbReference type="Pfam" id="PF01127">
    <property type="entry name" value="Sdh_cyt"/>
    <property type="match status" value="1"/>
</dbReference>
<evidence type="ECO:0000256" key="4">
    <source>
        <dbReference type="ARBA" id="ARBA00022617"/>
    </source>
</evidence>
<comment type="cofactor">
    <cofactor evidence="1">
        <name>heme</name>
        <dbReference type="ChEBI" id="CHEBI:30413"/>
    </cofactor>
</comment>
<keyword evidence="12" id="KW-1185">Reference proteome</keyword>
<evidence type="ECO:0000256" key="9">
    <source>
        <dbReference type="ARBA" id="ARBA00023136"/>
    </source>
</evidence>
<dbReference type="InterPro" id="IPR034804">
    <property type="entry name" value="SQR/QFR_C/D"/>
</dbReference>
<sequence length="297" mass="33820">MVCAVVLCNPNQPCHNKVKRNSYIQSLRPSFPACREPDFQGESAVLFKNPLSSPRGPAVMDMLQSVSGIILALFMWAHMFMVSSILLGNDAMYWVTKMFEGEPIFGKGYPILVSLFALFILSLVVLHAFLAMRKFPATHRQYRTLHNHLGGIRHTDSYLWYVQVFTGFALFFLASVHLYQLIMHPADIGPYASSDRVWTGRMWPLYLMLLFVVELHGGIGLYRVLVKWGWFMGKDPKIGRKRLTIAKWVLTLFFLVLGSLTLAAYMKVGYEHQDSAGERYQPAEYSQLHSASQGEND</sequence>
<dbReference type="GO" id="GO:0016020">
    <property type="term" value="C:membrane"/>
    <property type="evidence" value="ECO:0007669"/>
    <property type="project" value="UniProtKB-SubCell"/>
</dbReference>
<dbReference type="NCBIfam" id="NF010072">
    <property type="entry name" value="PRK13553.1"/>
    <property type="match status" value="1"/>
</dbReference>